<keyword evidence="7 8" id="KW-0131">Cell cycle</keyword>
<keyword evidence="3 8" id="KW-0472">Membrane</keyword>
<dbReference type="InterPro" id="IPR014169">
    <property type="entry name" value="Pal_lipo_C"/>
</dbReference>
<evidence type="ECO:0000256" key="10">
    <source>
        <dbReference type="SAM" id="SignalP"/>
    </source>
</evidence>
<dbReference type="SUPFAM" id="SSF103088">
    <property type="entry name" value="OmpA-like"/>
    <property type="match status" value="1"/>
</dbReference>
<dbReference type="PROSITE" id="PS01068">
    <property type="entry name" value="OMPA_1"/>
    <property type="match status" value="1"/>
</dbReference>
<keyword evidence="13" id="KW-1185">Reference proteome</keyword>
<evidence type="ECO:0000259" key="11">
    <source>
        <dbReference type="PROSITE" id="PS51123"/>
    </source>
</evidence>
<protein>
    <recommendedName>
        <fullName evidence="8">Peptidoglycan-associated lipoprotein</fullName>
        <shortName evidence="8">PAL</shortName>
    </recommendedName>
</protein>
<dbReference type="InterPro" id="IPR006665">
    <property type="entry name" value="OmpA-like"/>
</dbReference>
<evidence type="ECO:0000256" key="5">
    <source>
        <dbReference type="ARBA" id="ARBA00023237"/>
    </source>
</evidence>
<evidence type="ECO:0000313" key="13">
    <source>
        <dbReference type="Proteomes" id="UP000273643"/>
    </source>
</evidence>
<dbReference type="InterPro" id="IPR036737">
    <property type="entry name" value="OmpA-like_sf"/>
</dbReference>
<dbReference type="Proteomes" id="UP000273643">
    <property type="component" value="Unassembled WGS sequence"/>
</dbReference>
<dbReference type="Gene3D" id="3.30.1330.60">
    <property type="entry name" value="OmpA-like domain"/>
    <property type="match status" value="1"/>
</dbReference>
<dbReference type="InterPro" id="IPR039001">
    <property type="entry name" value="Pal"/>
</dbReference>
<gene>
    <name evidence="8" type="primary">pal</name>
    <name evidence="12" type="ORF">EDC38_0238</name>
</gene>
<dbReference type="PROSITE" id="PS51123">
    <property type="entry name" value="OMPA_2"/>
    <property type="match status" value="1"/>
</dbReference>
<keyword evidence="1 8" id="KW-0132">Cell division</keyword>
<keyword evidence="4 8" id="KW-0564">Palmitate</keyword>
<dbReference type="CDD" id="cd07185">
    <property type="entry name" value="OmpA_C-like"/>
    <property type="match status" value="1"/>
</dbReference>
<accession>A0A3N1NU11</accession>
<reference evidence="12 13" key="1">
    <citation type="submission" date="2018-11" db="EMBL/GenBank/DDBJ databases">
        <title>Genomic Encyclopedia of Type Strains, Phase IV (KMG-IV): sequencing the most valuable type-strain genomes for metagenomic binning, comparative biology and taxonomic classification.</title>
        <authorList>
            <person name="Goeker M."/>
        </authorList>
    </citation>
    <scope>NUCLEOTIDE SEQUENCE [LARGE SCALE GENOMIC DNA]</scope>
    <source>
        <strain evidence="12 13">DSM 16974</strain>
    </source>
</reference>
<comment type="caution">
    <text evidence="12">The sequence shown here is derived from an EMBL/GenBank/DDBJ whole genome shotgun (WGS) entry which is preliminary data.</text>
</comment>
<comment type="function">
    <text evidence="8">Part of the Tol-Pal system, which plays a role in outer membrane invagination during cell division and is important for maintaining outer membrane integrity.</text>
</comment>
<keyword evidence="2 8" id="KW-0732">Signal</keyword>
<dbReference type="Pfam" id="PF00691">
    <property type="entry name" value="OmpA"/>
    <property type="match status" value="1"/>
</dbReference>
<feature type="region of interest" description="Disordered" evidence="9">
    <location>
        <begin position="27"/>
        <end position="63"/>
    </location>
</feature>
<feature type="compositionally biased region" description="Low complexity" evidence="9">
    <location>
        <begin position="33"/>
        <end position="44"/>
    </location>
</feature>
<evidence type="ECO:0000256" key="4">
    <source>
        <dbReference type="ARBA" id="ARBA00023139"/>
    </source>
</evidence>
<evidence type="ECO:0000256" key="9">
    <source>
        <dbReference type="SAM" id="MobiDB-lite"/>
    </source>
</evidence>
<evidence type="ECO:0000256" key="7">
    <source>
        <dbReference type="ARBA" id="ARBA00023306"/>
    </source>
</evidence>
<evidence type="ECO:0000256" key="6">
    <source>
        <dbReference type="ARBA" id="ARBA00023288"/>
    </source>
</evidence>
<dbReference type="NCBIfam" id="TIGR02802">
    <property type="entry name" value="Pal_lipo"/>
    <property type="match status" value="1"/>
</dbReference>
<dbReference type="HAMAP" id="MF_02204">
    <property type="entry name" value="Pal"/>
    <property type="match status" value="1"/>
</dbReference>
<dbReference type="GO" id="GO:0051301">
    <property type="term" value="P:cell division"/>
    <property type="evidence" value="ECO:0007669"/>
    <property type="project" value="UniProtKB-UniRule"/>
</dbReference>
<comment type="similarity">
    <text evidence="8">Belongs to the Pal lipoprotein family.</text>
</comment>
<feature type="domain" description="OmpA-like" evidence="11">
    <location>
        <begin position="61"/>
        <end position="173"/>
    </location>
</feature>
<organism evidence="12 13">
    <name type="scientific">Marinimicrobium koreense</name>
    <dbReference type="NCBI Taxonomy" id="306545"/>
    <lineage>
        <taxon>Bacteria</taxon>
        <taxon>Pseudomonadati</taxon>
        <taxon>Pseudomonadota</taxon>
        <taxon>Gammaproteobacteria</taxon>
        <taxon>Cellvibrionales</taxon>
        <taxon>Cellvibrionaceae</taxon>
        <taxon>Marinimicrobium</taxon>
    </lineage>
</organism>
<name>A0A3N1NU11_9GAMM</name>
<dbReference type="InterPro" id="IPR006690">
    <property type="entry name" value="OMPA-like_CS"/>
</dbReference>
<dbReference type="PRINTS" id="PR01021">
    <property type="entry name" value="OMPADOMAIN"/>
</dbReference>
<evidence type="ECO:0000256" key="3">
    <source>
        <dbReference type="ARBA" id="ARBA00023136"/>
    </source>
</evidence>
<keyword evidence="5 8" id="KW-0998">Cell outer membrane</keyword>
<feature type="chain" id="PRO_5018065098" description="Peptidoglycan-associated lipoprotein" evidence="10">
    <location>
        <begin position="26"/>
        <end position="173"/>
    </location>
</feature>
<comment type="subunit">
    <text evidence="8">The Tol-Pal system is composed of five core proteins: the inner membrane proteins TolA, TolQ and TolR, the periplasmic protein TolB and the outer membrane protein Pal. They form a network linking the inner and outer membranes and the peptidoglycan layer.</text>
</comment>
<dbReference type="PANTHER" id="PTHR30329:SF21">
    <property type="entry name" value="LIPOPROTEIN YIAD-RELATED"/>
    <property type="match status" value="1"/>
</dbReference>
<evidence type="ECO:0000256" key="1">
    <source>
        <dbReference type="ARBA" id="ARBA00022618"/>
    </source>
</evidence>
<evidence type="ECO:0000256" key="8">
    <source>
        <dbReference type="HAMAP-Rule" id="MF_02204"/>
    </source>
</evidence>
<dbReference type="GO" id="GO:0009279">
    <property type="term" value="C:cell outer membrane"/>
    <property type="evidence" value="ECO:0007669"/>
    <property type="project" value="UniProtKB-SubCell"/>
</dbReference>
<keyword evidence="6 8" id="KW-0449">Lipoprotein</keyword>
<dbReference type="EMBL" id="RJUK01000001">
    <property type="protein sequence ID" value="ROQ19653.1"/>
    <property type="molecule type" value="Genomic_DNA"/>
</dbReference>
<evidence type="ECO:0000256" key="2">
    <source>
        <dbReference type="ARBA" id="ARBA00022729"/>
    </source>
</evidence>
<evidence type="ECO:0000313" key="12">
    <source>
        <dbReference type="EMBL" id="ROQ19653.1"/>
    </source>
</evidence>
<sequence length="173" mass="18845">MMTNVKKQGLSLAFVLAFLAGCSSTDTTDDSDSAMGADGQAGSGVTTGTSDRDGVSSRSGDSDDMEELDTIIYFDFDQATLKPEARALLLAHAERLKESPADVRLEGHADERGSREYNMALGERRANAVRDFLVLQGVRRSDLEVVSYGEERPLAMGSNASAWEKNRRVEIKY</sequence>
<dbReference type="PROSITE" id="PS51257">
    <property type="entry name" value="PROKAR_LIPOPROTEIN"/>
    <property type="match status" value="1"/>
</dbReference>
<dbReference type="AlphaFoldDB" id="A0A3N1NU11"/>
<dbReference type="InterPro" id="IPR050330">
    <property type="entry name" value="Bact_OuterMem_StrucFunc"/>
</dbReference>
<dbReference type="PANTHER" id="PTHR30329">
    <property type="entry name" value="STATOR ELEMENT OF FLAGELLAR MOTOR COMPLEX"/>
    <property type="match status" value="1"/>
</dbReference>
<dbReference type="InterPro" id="IPR006664">
    <property type="entry name" value="OMP_bac"/>
</dbReference>
<feature type="signal peptide" evidence="10">
    <location>
        <begin position="1"/>
        <end position="25"/>
    </location>
</feature>
<proteinExistence type="inferred from homology"/>
<comment type="subcellular location">
    <subcellularLocation>
        <location evidence="8">Cell outer membrane</location>
        <topology evidence="8">Lipid-anchor</topology>
    </subcellularLocation>
</comment>